<dbReference type="Pfam" id="PF03811">
    <property type="entry name" value="Zn_ribbon_InsA"/>
    <property type="match status" value="1"/>
</dbReference>
<dbReference type="EMBL" id="BAFF01000002">
    <property type="protein sequence ID" value="GAB51234.1"/>
    <property type="molecule type" value="Genomic_DNA"/>
</dbReference>
<proteinExistence type="predicted"/>
<accession>H5UZS6</accession>
<evidence type="ECO:0000259" key="1">
    <source>
        <dbReference type="Pfam" id="PF03811"/>
    </source>
</evidence>
<name>H5UZS6_ATLHE</name>
<dbReference type="eggNOG" id="COG3677">
    <property type="taxonomic scope" value="Bacteria"/>
</dbReference>
<reference evidence="2 3" key="1">
    <citation type="submission" date="2012-02" db="EMBL/GenBank/DDBJ databases">
        <title>Whole genome shotgun sequence of Escherichia hermannii NBRC 105704.</title>
        <authorList>
            <person name="Yoshida I."/>
            <person name="Hosoyama A."/>
            <person name="Tsuchikane K."/>
            <person name="Katsumata H."/>
            <person name="Yamazaki S."/>
            <person name="Fujita N."/>
        </authorList>
    </citation>
    <scope>NUCLEOTIDE SEQUENCE [LARGE SCALE GENOMIC DNA]</scope>
    <source>
        <strain evidence="2 3">NBRC 105704</strain>
    </source>
</reference>
<gene>
    <name evidence="2" type="ORF">EH105704_02_02630</name>
</gene>
<keyword evidence="3" id="KW-1185">Reference proteome</keyword>
<dbReference type="Proteomes" id="UP000010297">
    <property type="component" value="Unassembled WGS sequence"/>
</dbReference>
<dbReference type="AlphaFoldDB" id="H5UZS6"/>
<evidence type="ECO:0000313" key="2">
    <source>
        <dbReference type="EMBL" id="GAB51234.1"/>
    </source>
</evidence>
<organism evidence="2 3">
    <name type="scientific">Atlantibacter hermannii NBRC 105704</name>
    <dbReference type="NCBI Taxonomy" id="1115512"/>
    <lineage>
        <taxon>Bacteria</taxon>
        <taxon>Pseudomonadati</taxon>
        <taxon>Pseudomonadota</taxon>
        <taxon>Gammaproteobacteria</taxon>
        <taxon>Enterobacterales</taxon>
        <taxon>Enterobacteriaceae</taxon>
        <taxon>Atlantibacter</taxon>
    </lineage>
</organism>
<feature type="domain" description="InsA N-terminal zinc ribbon" evidence="1">
    <location>
        <begin position="62"/>
        <end position="95"/>
    </location>
</feature>
<dbReference type="RefSeq" id="WP_002434300.1">
    <property type="nucleotide sequence ID" value="NZ_BAFF01000002.1"/>
</dbReference>
<dbReference type="GO" id="GO:0006313">
    <property type="term" value="P:DNA transposition"/>
    <property type="evidence" value="ECO:0007669"/>
    <property type="project" value="InterPro"/>
</dbReference>
<dbReference type="GeneID" id="92827071"/>
<comment type="caution">
    <text evidence="2">The sequence shown here is derived from an EMBL/GenBank/DDBJ whole genome shotgun (WGS) entry which is preliminary data.</text>
</comment>
<dbReference type="InterPro" id="IPR003220">
    <property type="entry name" value="InsA_N_dom_Znf"/>
</dbReference>
<sequence length="414" mass="46949">MNHWEHINCCKTIGCRFFGVANSPFYIHFGSKCRCPECGYFFPVISPGALSAFSQQTNQHYAGVLTACPRCGQTAALVRHGQTAKGHPRWRCRACGLSFTRYAGPAIWESKLSALRDAIAEGESFRSVHKESQTMSRELARLAFLAGVEQVHFPITALEAEFSTITFTVGFNGGVNQLYVIVTADNATGRVMAVSTNYVATREGISQEWWYPSLPGERGVSKGVIRQIFDKDRVISRRPLFFDVAYGPATLKCHDPGIVVKPVIAAYRHFALLQALTANKLLAVQHWLEHECFLYGACLMANRHDIATRRSHIGFVYERGTRDETRRLRSDKVVSSIIWRDLWRCYSQRNYEMAVCHLTGNPAHSLFRHATLKPARAFQQWLIVHPAWMQLTRLAPRNVVHLLNYLAAEYNRQR</sequence>
<protein>
    <recommendedName>
        <fullName evidence="1">InsA N-terminal zinc ribbon domain-containing protein</fullName>
    </recommendedName>
</protein>
<evidence type="ECO:0000313" key="3">
    <source>
        <dbReference type="Proteomes" id="UP000010297"/>
    </source>
</evidence>